<keyword evidence="1" id="KW-0805">Transcription regulation</keyword>
<dbReference type="Pfam" id="PF16859">
    <property type="entry name" value="TetR_C_11"/>
    <property type="match status" value="1"/>
</dbReference>
<dbReference type="PRINTS" id="PR00455">
    <property type="entry name" value="HTHTETR"/>
</dbReference>
<proteinExistence type="predicted"/>
<organism evidence="6 7">
    <name type="scientific">Crossiella equi</name>
    <dbReference type="NCBI Taxonomy" id="130796"/>
    <lineage>
        <taxon>Bacteria</taxon>
        <taxon>Bacillati</taxon>
        <taxon>Actinomycetota</taxon>
        <taxon>Actinomycetes</taxon>
        <taxon>Pseudonocardiales</taxon>
        <taxon>Pseudonocardiaceae</taxon>
        <taxon>Crossiella</taxon>
    </lineage>
</organism>
<evidence type="ECO:0000313" key="6">
    <source>
        <dbReference type="EMBL" id="MBP2473947.1"/>
    </source>
</evidence>
<dbReference type="SUPFAM" id="SSF48498">
    <property type="entry name" value="Tetracyclin repressor-like, C-terminal domain"/>
    <property type="match status" value="1"/>
</dbReference>
<keyword evidence="2 4" id="KW-0238">DNA-binding</keyword>
<reference evidence="6 7" key="1">
    <citation type="submission" date="2021-03" db="EMBL/GenBank/DDBJ databases">
        <title>Sequencing the genomes of 1000 actinobacteria strains.</title>
        <authorList>
            <person name="Klenk H.-P."/>
        </authorList>
    </citation>
    <scope>NUCLEOTIDE SEQUENCE [LARGE SCALE GENOMIC DNA]</scope>
    <source>
        <strain evidence="6 7">DSM 44580</strain>
    </source>
</reference>
<evidence type="ECO:0000256" key="1">
    <source>
        <dbReference type="ARBA" id="ARBA00023015"/>
    </source>
</evidence>
<protein>
    <submittedName>
        <fullName evidence="6">AcrR family transcriptional regulator</fullName>
    </submittedName>
</protein>
<keyword evidence="7" id="KW-1185">Reference proteome</keyword>
<sequence>MTASPNSRKKVPLSDPERYQEVMAAARAVLAEVGYERFNMDLVAKRAQASKATLYQRWPSKAALIIEAIHVNQTRPDCPDTGSLVEDFRVMGYWAAAHSNDEARGLVIALLEGSRRDAELARLYAERMQQSGPDLAELVVERAAARGELRQGVDREVLRDLVGALYLFQLLVRGTAPTKEMIDRISDGLIKPLLNELPSAN</sequence>
<dbReference type="EMBL" id="JAGIOO010000001">
    <property type="protein sequence ID" value="MBP2473947.1"/>
    <property type="molecule type" value="Genomic_DNA"/>
</dbReference>
<feature type="DNA-binding region" description="H-T-H motif" evidence="4">
    <location>
        <begin position="39"/>
        <end position="58"/>
    </location>
</feature>
<dbReference type="InterPro" id="IPR001647">
    <property type="entry name" value="HTH_TetR"/>
</dbReference>
<dbReference type="Gene3D" id="1.10.10.60">
    <property type="entry name" value="Homeodomain-like"/>
    <property type="match status" value="1"/>
</dbReference>
<feature type="domain" description="HTH tetR-type" evidence="5">
    <location>
        <begin position="16"/>
        <end position="76"/>
    </location>
</feature>
<dbReference type="PANTHER" id="PTHR30055:SF148">
    <property type="entry name" value="TETR-FAMILY TRANSCRIPTIONAL REGULATOR"/>
    <property type="match status" value="1"/>
</dbReference>
<name>A0ABS5ABI5_9PSEU</name>
<keyword evidence="3" id="KW-0804">Transcription</keyword>
<accession>A0ABS5ABI5</accession>
<gene>
    <name evidence="6" type="ORF">JOF53_002819</name>
</gene>
<dbReference type="InterPro" id="IPR036271">
    <property type="entry name" value="Tet_transcr_reg_TetR-rel_C_sf"/>
</dbReference>
<evidence type="ECO:0000259" key="5">
    <source>
        <dbReference type="PROSITE" id="PS50977"/>
    </source>
</evidence>
<dbReference type="InterPro" id="IPR009057">
    <property type="entry name" value="Homeodomain-like_sf"/>
</dbReference>
<dbReference type="SUPFAM" id="SSF46689">
    <property type="entry name" value="Homeodomain-like"/>
    <property type="match status" value="1"/>
</dbReference>
<dbReference type="Gene3D" id="1.10.357.10">
    <property type="entry name" value="Tetracycline Repressor, domain 2"/>
    <property type="match status" value="1"/>
</dbReference>
<dbReference type="Pfam" id="PF00440">
    <property type="entry name" value="TetR_N"/>
    <property type="match status" value="1"/>
</dbReference>
<evidence type="ECO:0000256" key="2">
    <source>
        <dbReference type="ARBA" id="ARBA00023125"/>
    </source>
</evidence>
<dbReference type="InterPro" id="IPR050109">
    <property type="entry name" value="HTH-type_TetR-like_transc_reg"/>
</dbReference>
<comment type="caution">
    <text evidence="6">The sequence shown here is derived from an EMBL/GenBank/DDBJ whole genome shotgun (WGS) entry which is preliminary data.</text>
</comment>
<dbReference type="PANTHER" id="PTHR30055">
    <property type="entry name" value="HTH-TYPE TRANSCRIPTIONAL REGULATOR RUTR"/>
    <property type="match status" value="1"/>
</dbReference>
<evidence type="ECO:0000256" key="3">
    <source>
        <dbReference type="ARBA" id="ARBA00023163"/>
    </source>
</evidence>
<dbReference type="RefSeq" id="WP_086784825.1">
    <property type="nucleotide sequence ID" value="NZ_JAGIOO010000001.1"/>
</dbReference>
<dbReference type="PROSITE" id="PS50977">
    <property type="entry name" value="HTH_TETR_2"/>
    <property type="match status" value="1"/>
</dbReference>
<evidence type="ECO:0000313" key="7">
    <source>
        <dbReference type="Proteomes" id="UP001519363"/>
    </source>
</evidence>
<dbReference type="InterPro" id="IPR011075">
    <property type="entry name" value="TetR_C"/>
</dbReference>
<evidence type="ECO:0000256" key="4">
    <source>
        <dbReference type="PROSITE-ProRule" id="PRU00335"/>
    </source>
</evidence>
<dbReference type="Proteomes" id="UP001519363">
    <property type="component" value="Unassembled WGS sequence"/>
</dbReference>